<organism evidence="2 3">
    <name type="scientific">Spiroplasma chrysopicola DF-1</name>
    <dbReference type="NCBI Taxonomy" id="1276227"/>
    <lineage>
        <taxon>Bacteria</taxon>
        <taxon>Bacillati</taxon>
        <taxon>Mycoplasmatota</taxon>
        <taxon>Mollicutes</taxon>
        <taxon>Entomoplasmatales</taxon>
        <taxon>Spiroplasmataceae</taxon>
        <taxon>Spiroplasma</taxon>
    </lineage>
</organism>
<dbReference type="PATRIC" id="fig|1276227.3.peg.995"/>
<dbReference type="Proteomes" id="UP000013964">
    <property type="component" value="Chromosome"/>
</dbReference>
<proteinExistence type="predicted"/>
<keyword evidence="1" id="KW-0732">Signal</keyword>
<dbReference type="RefSeq" id="WP_016339383.1">
    <property type="nucleotide sequence ID" value="NC_021280.1"/>
</dbReference>
<dbReference type="AlphaFoldDB" id="R4UHB8"/>
<dbReference type="OrthoDB" id="389337at2"/>
<protein>
    <submittedName>
        <fullName evidence="2">Uncharacterized protein</fullName>
    </submittedName>
</protein>
<keyword evidence="3" id="KW-1185">Reference proteome</keyword>
<evidence type="ECO:0000256" key="1">
    <source>
        <dbReference type="SAM" id="SignalP"/>
    </source>
</evidence>
<evidence type="ECO:0000313" key="3">
    <source>
        <dbReference type="Proteomes" id="UP000013964"/>
    </source>
</evidence>
<dbReference type="KEGG" id="scr:SCHRY_v1c09930"/>
<sequence length="198" mass="22407">MKKILNLLAIASLVSTSPTVVMNLSNNINQEINQEISNENYEALLAPKAASYIWENVKIEHSVSVSPSGTHQDDSYREDFKATAKLSFEEFRTIDYVVAEGSFVWHTHKEPREGDSILLRKTIDNEGTIKWESTLDENTHDKWSGWGHQTCKIHLTITAIENDEGIIELTASSWIFVRTAGSINSPYTNSVITKFKFE</sequence>
<dbReference type="STRING" id="1276227.SCHRY_v1c09930"/>
<name>R4UHB8_9MOLU</name>
<feature type="signal peptide" evidence="1">
    <location>
        <begin position="1"/>
        <end position="22"/>
    </location>
</feature>
<evidence type="ECO:0000313" key="2">
    <source>
        <dbReference type="EMBL" id="AGM25565.1"/>
    </source>
</evidence>
<accession>R4UHB8</accession>
<feature type="chain" id="PRO_5004371307" evidence="1">
    <location>
        <begin position="23"/>
        <end position="198"/>
    </location>
</feature>
<dbReference type="HOGENOM" id="CLU_1389452_0_0_14"/>
<reference evidence="2 3" key="1">
    <citation type="journal article" date="2013" name="Genome Biol. Evol.">
        <title>Complete genomes of two dipteran-associated spiroplasmas provided insights into the origin, dynamics, and impacts of viral invasion in spiroplasma.</title>
        <authorList>
            <person name="Ku C."/>
            <person name="Lo W.S."/>
            <person name="Chen L.L."/>
            <person name="Kuo C.H."/>
        </authorList>
    </citation>
    <scope>NUCLEOTIDE SEQUENCE [LARGE SCALE GENOMIC DNA]</scope>
    <source>
        <strain evidence="2 3">DF-1</strain>
    </source>
</reference>
<gene>
    <name evidence="2" type="ORF">SCHRY_v1c09930</name>
</gene>
<dbReference type="EMBL" id="CP005077">
    <property type="protein sequence ID" value="AGM25565.1"/>
    <property type="molecule type" value="Genomic_DNA"/>
</dbReference>